<comment type="similarity">
    <text evidence="1 3">Belongs to the type-B carboxylesterase/lipase family.</text>
</comment>
<dbReference type="GO" id="GO:0052689">
    <property type="term" value="F:carboxylic ester hydrolase activity"/>
    <property type="evidence" value="ECO:0007669"/>
    <property type="project" value="TreeGrafter"/>
</dbReference>
<evidence type="ECO:0000256" key="2">
    <source>
        <dbReference type="ARBA" id="ARBA00022801"/>
    </source>
</evidence>
<dbReference type="Pfam" id="PF00135">
    <property type="entry name" value="COesterase"/>
    <property type="match status" value="1"/>
</dbReference>
<dbReference type="PROSITE" id="PS00122">
    <property type="entry name" value="CARBOXYLESTERASE_B_1"/>
    <property type="match status" value="1"/>
</dbReference>
<dbReference type="OrthoDB" id="408631at2759"/>
<dbReference type="InterPro" id="IPR002018">
    <property type="entry name" value="CarbesteraseB"/>
</dbReference>
<dbReference type="PANTHER" id="PTHR43918:SF4">
    <property type="entry name" value="CARBOXYLIC ESTER HYDROLASE"/>
    <property type="match status" value="1"/>
</dbReference>
<protein>
    <recommendedName>
        <fullName evidence="3">Carboxylic ester hydrolase</fullName>
        <ecNumber evidence="3">3.1.1.-</ecNumber>
    </recommendedName>
</protein>
<evidence type="ECO:0000256" key="1">
    <source>
        <dbReference type="ARBA" id="ARBA00005964"/>
    </source>
</evidence>
<feature type="signal peptide" evidence="3">
    <location>
        <begin position="1"/>
        <end position="22"/>
    </location>
</feature>
<keyword evidence="6" id="KW-1185">Reference proteome</keyword>
<evidence type="ECO:0000313" key="6">
    <source>
        <dbReference type="Proteomes" id="UP000701801"/>
    </source>
</evidence>
<accession>A0A9N9M1H2</accession>
<keyword evidence="3" id="KW-0732">Signal</keyword>
<dbReference type="InterPro" id="IPR050654">
    <property type="entry name" value="AChE-related_enzymes"/>
</dbReference>
<name>A0A9N9M1H2_9HELO</name>
<sequence>MILPRAYVLVTSLLALLEPVISIPLTNENYAPVVDLGYSQYRGVSLSSGVDQYLGIRFAAPPLGDLRFRAPSPPPPVSGVQNATEFQPICYALGAPPGGGSTSESEDCLFLNVWSPTSATAESKLPVWVFIQGGGYTQNSNFNYNGSTVVEKSGQNIVFVNFNYRVGAFGFLASEKVRQDGDLNVGLLDQRSVLEWVQSHIEQFGGDPNHVVIHGTSAGAGSVALHLSAFGGRDDGLIAGAIGQSIFFPTQPQVADLEWQFERYATSVGCAETIDTVSCLRSQDSSTLQMANIAGPYPGKSGAPLFYYTPTIDGSFIQDYPYRLFEQGKFIKVPTMIGGDTDEGSYFGANASSPAEVAAFMENNYPRLTSSDTDAINAVYPVMAPLPQHNAYFPSASAAYGEATFTCPGNYISNLSAMNDQTKIWNYRYDVLSVENVEAGLGVPHTFETPAVFGLGNTRDDIGSSSYGTYNADVIPIMMNYFISFIRDLNPNTYKYSAAPVWEDFGDPTLEGRRLLFQTNLTQMEEIPKEQTLRCEFWKELAITMQQ</sequence>
<dbReference type="PROSITE" id="PS00941">
    <property type="entry name" value="CARBOXYLESTERASE_B_2"/>
    <property type="match status" value="1"/>
</dbReference>
<dbReference type="InterPro" id="IPR019826">
    <property type="entry name" value="Carboxylesterase_B_AS"/>
</dbReference>
<reference evidence="5" key="1">
    <citation type="submission" date="2021-07" db="EMBL/GenBank/DDBJ databases">
        <authorList>
            <person name="Durling M."/>
        </authorList>
    </citation>
    <scope>NUCLEOTIDE SEQUENCE</scope>
</reference>
<gene>
    <name evidence="5" type="ORF">HYALB_00013885</name>
</gene>
<dbReference type="EMBL" id="CAJVRM010000466">
    <property type="protein sequence ID" value="CAG8981351.1"/>
    <property type="molecule type" value="Genomic_DNA"/>
</dbReference>
<proteinExistence type="inferred from homology"/>
<dbReference type="EC" id="3.1.1.-" evidence="3"/>
<dbReference type="Proteomes" id="UP000701801">
    <property type="component" value="Unassembled WGS sequence"/>
</dbReference>
<dbReference type="Gene3D" id="3.40.50.1820">
    <property type="entry name" value="alpha/beta hydrolase"/>
    <property type="match status" value="1"/>
</dbReference>
<dbReference type="PANTHER" id="PTHR43918">
    <property type="entry name" value="ACETYLCHOLINESTERASE"/>
    <property type="match status" value="1"/>
</dbReference>
<evidence type="ECO:0000256" key="3">
    <source>
        <dbReference type="RuleBase" id="RU361235"/>
    </source>
</evidence>
<comment type="caution">
    <text evidence="5">The sequence shown here is derived from an EMBL/GenBank/DDBJ whole genome shotgun (WGS) entry which is preliminary data.</text>
</comment>
<keyword evidence="2 3" id="KW-0378">Hydrolase</keyword>
<evidence type="ECO:0000313" key="5">
    <source>
        <dbReference type="EMBL" id="CAG8981351.1"/>
    </source>
</evidence>
<organism evidence="5 6">
    <name type="scientific">Hymenoscyphus albidus</name>
    <dbReference type="NCBI Taxonomy" id="595503"/>
    <lineage>
        <taxon>Eukaryota</taxon>
        <taxon>Fungi</taxon>
        <taxon>Dikarya</taxon>
        <taxon>Ascomycota</taxon>
        <taxon>Pezizomycotina</taxon>
        <taxon>Leotiomycetes</taxon>
        <taxon>Helotiales</taxon>
        <taxon>Helotiaceae</taxon>
        <taxon>Hymenoscyphus</taxon>
    </lineage>
</organism>
<dbReference type="InterPro" id="IPR019819">
    <property type="entry name" value="Carboxylesterase_B_CS"/>
</dbReference>
<feature type="chain" id="PRO_5040540332" description="Carboxylic ester hydrolase" evidence="3">
    <location>
        <begin position="23"/>
        <end position="547"/>
    </location>
</feature>
<dbReference type="InterPro" id="IPR029058">
    <property type="entry name" value="AB_hydrolase_fold"/>
</dbReference>
<feature type="domain" description="Carboxylesterase type B" evidence="4">
    <location>
        <begin position="32"/>
        <end position="533"/>
    </location>
</feature>
<dbReference type="SUPFAM" id="SSF53474">
    <property type="entry name" value="alpha/beta-Hydrolases"/>
    <property type="match status" value="1"/>
</dbReference>
<evidence type="ECO:0000259" key="4">
    <source>
        <dbReference type="Pfam" id="PF00135"/>
    </source>
</evidence>
<dbReference type="AlphaFoldDB" id="A0A9N9M1H2"/>